<dbReference type="AlphaFoldDB" id="A0A5N6M0B7"/>
<feature type="compositionally biased region" description="Low complexity" evidence="1">
    <location>
        <begin position="47"/>
        <end position="60"/>
    </location>
</feature>
<dbReference type="InterPro" id="IPR032567">
    <property type="entry name" value="RTL1-rel"/>
</dbReference>
<evidence type="ECO:0000256" key="1">
    <source>
        <dbReference type="SAM" id="MobiDB-lite"/>
    </source>
</evidence>
<dbReference type="Pfam" id="PF08284">
    <property type="entry name" value="RVP_2"/>
    <property type="match status" value="1"/>
</dbReference>
<feature type="region of interest" description="Disordered" evidence="1">
    <location>
        <begin position="44"/>
        <end position="73"/>
    </location>
</feature>
<keyword evidence="4" id="KW-1185">Reference proteome</keyword>
<dbReference type="InterPro" id="IPR021109">
    <property type="entry name" value="Peptidase_aspartic_dom_sf"/>
</dbReference>
<feature type="domain" description="Retrotransposon gag" evidence="2">
    <location>
        <begin position="104"/>
        <end position="193"/>
    </location>
</feature>
<dbReference type="Pfam" id="PF03732">
    <property type="entry name" value="Retrotrans_gag"/>
    <property type="match status" value="1"/>
</dbReference>
<dbReference type="Proteomes" id="UP000326396">
    <property type="component" value="Linkage Group LG7"/>
</dbReference>
<comment type="caution">
    <text evidence="3">The sequence shown here is derived from an EMBL/GenBank/DDBJ whole genome shotgun (WGS) entry which is preliminary data.</text>
</comment>
<dbReference type="CDD" id="cd00303">
    <property type="entry name" value="retropepsin_like"/>
    <property type="match status" value="1"/>
</dbReference>
<protein>
    <recommendedName>
        <fullName evidence="2">Retrotransposon gag domain-containing protein</fullName>
    </recommendedName>
</protein>
<proteinExistence type="predicted"/>
<feature type="compositionally biased region" description="Pro residues" evidence="1">
    <location>
        <begin position="239"/>
        <end position="249"/>
    </location>
</feature>
<name>A0A5N6M0B7_9ASTR</name>
<gene>
    <name evidence="3" type="ORF">E3N88_34273</name>
</gene>
<accession>A0A5N6M0B7</accession>
<dbReference type="EMBL" id="SZYD01000017">
    <property type="protein sequence ID" value="KAD3066393.1"/>
    <property type="molecule type" value="Genomic_DNA"/>
</dbReference>
<reference evidence="3 4" key="1">
    <citation type="submission" date="2019-05" db="EMBL/GenBank/DDBJ databases">
        <title>Mikania micrantha, genome provides insights into the molecular mechanism of rapid growth.</title>
        <authorList>
            <person name="Liu B."/>
        </authorList>
    </citation>
    <scope>NUCLEOTIDE SEQUENCE [LARGE SCALE GENOMIC DNA]</scope>
    <source>
        <strain evidence="3">NLD-2019</strain>
        <tissue evidence="3">Leaf</tissue>
    </source>
</reference>
<organism evidence="3 4">
    <name type="scientific">Mikania micrantha</name>
    <name type="common">bitter vine</name>
    <dbReference type="NCBI Taxonomy" id="192012"/>
    <lineage>
        <taxon>Eukaryota</taxon>
        <taxon>Viridiplantae</taxon>
        <taxon>Streptophyta</taxon>
        <taxon>Embryophyta</taxon>
        <taxon>Tracheophyta</taxon>
        <taxon>Spermatophyta</taxon>
        <taxon>Magnoliopsida</taxon>
        <taxon>eudicotyledons</taxon>
        <taxon>Gunneridae</taxon>
        <taxon>Pentapetalae</taxon>
        <taxon>asterids</taxon>
        <taxon>campanulids</taxon>
        <taxon>Asterales</taxon>
        <taxon>Asteraceae</taxon>
        <taxon>Asteroideae</taxon>
        <taxon>Heliantheae alliance</taxon>
        <taxon>Eupatorieae</taxon>
        <taxon>Mikania</taxon>
    </lineage>
</organism>
<dbReference type="Gene3D" id="2.40.70.10">
    <property type="entry name" value="Acid Proteases"/>
    <property type="match status" value="1"/>
</dbReference>
<sequence length="461" mass="51256">MAEGTRLKVLDEGLKSLQDSHDVLRKDVDHISMALTEILARLPTRPSETSHTGEGSSGDSVLGRHKPAPVQLPRFSGDNPERWLAQAARYFSFYKIPQSDQLSVASFYLDDVASDWFDWMHRQFKLTDWNSFSIALVKRFRSHDLEEPEGQLAKLVQTSSVADYRNRFEAISNRSMALPPLFLIRCFISGLRQDLKQSVLIHKPKTLDEAMDLAQLHETRVQFEKGMGRLSLGSTKPLLPTPATPPLSSPIPSVNTKPGNPTSIPATVGFKRLTPSEIAHKRSLGLCYRCDEKYSRDHKCKTPPQLLFFDDDNDSLDNFDSSPSKDATLAETLQLEEVKTQSSISYNALSGGFSSSTLRFQGTVKGKSVQVLLDGGSTHCFVQTRVAHYLDFTIESIPPFSVLVGSGEKLPCSGLARQVELLIQDHSFKVDLYVLPLQGWDMVLGVSWLATLGPVLTNYGT</sequence>
<dbReference type="InterPro" id="IPR005162">
    <property type="entry name" value="Retrotrans_gag_dom"/>
</dbReference>
<feature type="region of interest" description="Disordered" evidence="1">
    <location>
        <begin position="234"/>
        <end position="260"/>
    </location>
</feature>
<dbReference type="OrthoDB" id="1727728at2759"/>
<dbReference type="PANTHER" id="PTHR15503:SF22">
    <property type="entry name" value="TRANSPOSON TY3-I GAG POLYPROTEIN"/>
    <property type="match status" value="1"/>
</dbReference>
<dbReference type="PANTHER" id="PTHR15503">
    <property type="entry name" value="LDOC1 RELATED"/>
    <property type="match status" value="1"/>
</dbReference>
<dbReference type="SUPFAM" id="SSF50630">
    <property type="entry name" value="Acid proteases"/>
    <property type="match status" value="1"/>
</dbReference>
<evidence type="ECO:0000313" key="3">
    <source>
        <dbReference type="EMBL" id="KAD3066393.1"/>
    </source>
</evidence>
<evidence type="ECO:0000313" key="4">
    <source>
        <dbReference type="Proteomes" id="UP000326396"/>
    </source>
</evidence>
<evidence type="ECO:0000259" key="2">
    <source>
        <dbReference type="Pfam" id="PF03732"/>
    </source>
</evidence>